<evidence type="ECO:0000313" key="3">
    <source>
        <dbReference type="Proteomes" id="UP001155027"/>
    </source>
</evidence>
<dbReference type="InterPro" id="IPR021320">
    <property type="entry name" value="DUF2905"/>
</dbReference>
<keyword evidence="1" id="KW-0472">Membrane</keyword>
<evidence type="ECO:0000256" key="1">
    <source>
        <dbReference type="SAM" id="Phobius"/>
    </source>
</evidence>
<proteinExistence type="predicted"/>
<gene>
    <name evidence="2" type="ORF">GGP71_000351</name>
</gene>
<evidence type="ECO:0008006" key="4">
    <source>
        <dbReference type="Google" id="ProtNLM"/>
    </source>
</evidence>
<comment type="caution">
    <text evidence="2">The sequence shown here is derived from an EMBL/GenBank/DDBJ whole genome shotgun (WGS) entry which is preliminary data.</text>
</comment>
<dbReference type="PANTHER" id="PTHR36443:SF1">
    <property type="entry name" value="BSR5223 PROTEIN"/>
    <property type="match status" value="1"/>
</dbReference>
<dbReference type="Proteomes" id="UP001155027">
    <property type="component" value="Unassembled WGS sequence"/>
</dbReference>
<dbReference type="AlphaFoldDB" id="A0A9X2TAP2"/>
<dbReference type="PANTHER" id="PTHR36443">
    <property type="entry name" value="BSR5223 PROTEIN"/>
    <property type="match status" value="1"/>
</dbReference>
<dbReference type="EMBL" id="JANUAU010000001">
    <property type="protein sequence ID" value="MCS3676455.1"/>
    <property type="molecule type" value="Genomic_DNA"/>
</dbReference>
<accession>A0A9X2TAP2</accession>
<keyword evidence="1" id="KW-1133">Transmembrane helix</keyword>
<feature type="transmembrane region" description="Helical" evidence="1">
    <location>
        <begin position="51"/>
        <end position="71"/>
    </location>
</feature>
<keyword evidence="1" id="KW-0812">Transmembrane</keyword>
<dbReference type="Pfam" id="PF11146">
    <property type="entry name" value="DUF2905"/>
    <property type="match status" value="1"/>
</dbReference>
<sequence>MDASTLGRGLMYLGGGLIVLGGLVVLLGRALDLGNLPGDLVYRGDGVRVYVPIATMVVLSVVLTLLVNLALRLFR</sequence>
<protein>
    <recommendedName>
        <fullName evidence="4">DUF2905 domain-containing protein</fullName>
    </recommendedName>
</protein>
<evidence type="ECO:0000313" key="2">
    <source>
        <dbReference type="EMBL" id="MCS3676455.1"/>
    </source>
</evidence>
<reference evidence="2" key="1">
    <citation type="submission" date="2022-08" db="EMBL/GenBank/DDBJ databases">
        <title>Genomic Encyclopedia of Type Strains, Phase V (KMG-V): Genome sequencing to study the core and pangenomes of soil and plant-associated prokaryotes.</title>
        <authorList>
            <person name="Whitman W."/>
        </authorList>
    </citation>
    <scope>NUCLEOTIDE SEQUENCE</scope>
    <source>
        <strain evidence="2">0</strain>
    </source>
</reference>
<dbReference type="RefSeq" id="WP_259079272.1">
    <property type="nucleotide sequence ID" value="NZ_JANTZH010000002.1"/>
</dbReference>
<name>A0A9X2TAP2_9BACT</name>
<feature type="transmembrane region" description="Helical" evidence="1">
    <location>
        <begin position="12"/>
        <end position="31"/>
    </location>
</feature>
<organism evidence="2 3">
    <name type="scientific">Salinibacter ruber</name>
    <dbReference type="NCBI Taxonomy" id="146919"/>
    <lineage>
        <taxon>Bacteria</taxon>
        <taxon>Pseudomonadati</taxon>
        <taxon>Rhodothermota</taxon>
        <taxon>Rhodothermia</taxon>
        <taxon>Rhodothermales</taxon>
        <taxon>Salinibacteraceae</taxon>
        <taxon>Salinibacter</taxon>
    </lineage>
</organism>